<feature type="domain" description="PLAT" evidence="10">
    <location>
        <begin position="1127"/>
        <end position="1246"/>
    </location>
</feature>
<comment type="caution">
    <text evidence="11">The sequence shown here is derived from an EMBL/GenBank/DDBJ whole genome shotgun (WGS) entry which is preliminary data.</text>
</comment>
<dbReference type="InterPro" id="IPR000203">
    <property type="entry name" value="GPS"/>
</dbReference>
<dbReference type="PANTHER" id="PTHR10877">
    <property type="entry name" value="POLYCYSTIN FAMILY MEMBER"/>
    <property type="match status" value="1"/>
</dbReference>
<evidence type="ECO:0000256" key="8">
    <source>
        <dbReference type="SAM" id="MobiDB-lite"/>
    </source>
</evidence>
<dbReference type="Pfam" id="PF01477">
    <property type="entry name" value="PLAT"/>
    <property type="match status" value="1"/>
</dbReference>
<dbReference type="Gene3D" id="2.60.220.50">
    <property type="match status" value="1"/>
</dbReference>
<dbReference type="InterPro" id="IPR001024">
    <property type="entry name" value="PLAT/LH2_dom"/>
</dbReference>
<comment type="caution">
    <text evidence="7">Lacks conserved residue(s) required for the propagation of feature annotation.</text>
</comment>
<feature type="compositionally biased region" description="Basic residues" evidence="8">
    <location>
        <begin position="950"/>
        <end position="959"/>
    </location>
</feature>
<dbReference type="InterPro" id="IPR013122">
    <property type="entry name" value="PKD1_2_channel"/>
</dbReference>
<dbReference type="InterPro" id="IPR000434">
    <property type="entry name" value="PC1"/>
</dbReference>
<comment type="subcellular location">
    <subcellularLocation>
        <location evidence="1">Membrane</location>
        <topology evidence="1">Multi-pass membrane protein</topology>
    </subcellularLocation>
</comment>
<dbReference type="Proteomes" id="UP001159428">
    <property type="component" value="Unassembled WGS sequence"/>
</dbReference>
<dbReference type="InterPro" id="IPR036392">
    <property type="entry name" value="PLAT/LH2_dom_sf"/>
</dbReference>
<keyword evidence="6 9" id="KW-0472">Membrane</keyword>
<dbReference type="SMART" id="SM00308">
    <property type="entry name" value="LH2"/>
    <property type="match status" value="1"/>
</dbReference>
<dbReference type="GO" id="GO:0016020">
    <property type="term" value="C:membrane"/>
    <property type="evidence" value="ECO:0007669"/>
    <property type="project" value="UniProtKB-SubCell"/>
</dbReference>
<dbReference type="InterPro" id="IPR002859">
    <property type="entry name" value="PKD/REJ-like"/>
</dbReference>
<dbReference type="SUPFAM" id="SSF49723">
    <property type="entry name" value="Lipase/lipooxygenase domain (PLAT/LH2 domain)"/>
    <property type="match status" value="1"/>
</dbReference>
<feature type="transmembrane region" description="Helical" evidence="9">
    <location>
        <begin position="1927"/>
        <end position="1948"/>
    </location>
</feature>
<name>A0AAU9WC64_9CNID</name>
<dbReference type="EMBL" id="CALNXJ010000013">
    <property type="protein sequence ID" value="CAH3112130.1"/>
    <property type="molecule type" value="Genomic_DNA"/>
</dbReference>
<accession>A0AAU9WC64</accession>
<feature type="transmembrane region" description="Helical" evidence="9">
    <location>
        <begin position="1798"/>
        <end position="1817"/>
    </location>
</feature>
<feature type="transmembrane region" description="Helical" evidence="9">
    <location>
        <begin position="1292"/>
        <end position="1310"/>
    </location>
</feature>
<evidence type="ECO:0000256" key="1">
    <source>
        <dbReference type="ARBA" id="ARBA00004141"/>
    </source>
</evidence>
<feature type="transmembrane region" description="Helical" evidence="9">
    <location>
        <begin position="1989"/>
        <end position="2010"/>
    </location>
</feature>
<feature type="transmembrane region" description="Helical" evidence="9">
    <location>
        <begin position="1837"/>
        <end position="1855"/>
    </location>
</feature>
<evidence type="ECO:0000256" key="5">
    <source>
        <dbReference type="ARBA" id="ARBA00022989"/>
    </source>
</evidence>
<dbReference type="GO" id="GO:0050982">
    <property type="term" value="P:detection of mechanical stimulus"/>
    <property type="evidence" value="ECO:0007669"/>
    <property type="project" value="TreeGrafter"/>
</dbReference>
<evidence type="ECO:0000256" key="4">
    <source>
        <dbReference type="ARBA" id="ARBA00022729"/>
    </source>
</evidence>
<keyword evidence="12" id="KW-1185">Reference proteome</keyword>
<dbReference type="PROSITE" id="PS50095">
    <property type="entry name" value="PLAT"/>
    <property type="match status" value="1"/>
</dbReference>
<feature type="compositionally biased region" description="Basic and acidic residues" evidence="8">
    <location>
        <begin position="960"/>
        <end position="971"/>
    </location>
</feature>
<proteinExistence type="inferred from homology"/>
<reference evidence="11 12" key="1">
    <citation type="submission" date="2022-05" db="EMBL/GenBank/DDBJ databases">
        <authorList>
            <consortium name="Genoscope - CEA"/>
            <person name="William W."/>
        </authorList>
    </citation>
    <scope>NUCLEOTIDE SEQUENCE [LARGE SCALE GENOMIC DNA]</scope>
</reference>
<evidence type="ECO:0000256" key="7">
    <source>
        <dbReference type="PROSITE-ProRule" id="PRU00152"/>
    </source>
</evidence>
<keyword evidence="3 9" id="KW-0812">Transmembrane</keyword>
<keyword evidence="4" id="KW-0732">Signal</keyword>
<evidence type="ECO:0000313" key="11">
    <source>
        <dbReference type="EMBL" id="CAH3112130.1"/>
    </source>
</evidence>
<feature type="transmembrane region" description="Helical" evidence="9">
    <location>
        <begin position="1420"/>
        <end position="1439"/>
    </location>
</feature>
<evidence type="ECO:0000313" key="12">
    <source>
        <dbReference type="Proteomes" id="UP001159428"/>
    </source>
</evidence>
<evidence type="ECO:0000256" key="6">
    <source>
        <dbReference type="ARBA" id="ARBA00023136"/>
    </source>
</evidence>
<evidence type="ECO:0000259" key="10">
    <source>
        <dbReference type="PROSITE" id="PS50095"/>
    </source>
</evidence>
<dbReference type="GO" id="GO:0005262">
    <property type="term" value="F:calcium channel activity"/>
    <property type="evidence" value="ECO:0007669"/>
    <property type="project" value="TreeGrafter"/>
</dbReference>
<feature type="transmembrane region" description="Helical" evidence="9">
    <location>
        <begin position="1082"/>
        <end position="1102"/>
    </location>
</feature>
<comment type="similarity">
    <text evidence="2">Belongs to the polycystin family.</text>
</comment>
<dbReference type="InterPro" id="IPR046338">
    <property type="entry name" value="GAIN_dom_sf"/>
</dbReference>
<feature type="transmembrane region" description="Helical" evidence="9">
    <location>
        <begin position="1889"/>
        <end position="1906"/>
    </location>
</feature>
<dbReference type="PRINTS" id="PR00500">
    <property type="entry name" value="POLYCYSTIN1"/>
</dbReference>
<feature type="transmembrane region" description="Helical" evidence="9">
    <location>
        <begin position="1374"/>
        <end position="1400"/>
    </location>
</feature>
<evidence type="ECO:0000256" key="3">
    <source>
        <dbReference type="ARBA" id="ARBA00022692"/>
    </source>
</evidence>
<sequence length="2082" mass="235890">MNFTWICYASGENLDITDPSALPVVYPNGSSSTADGSGGCFNKGPGRLPFNDSSFKITFNNSLMVRGFTYYMILRVEKRQRFDYYKQKVAVAEAPPPFNISCMANCKRNAVINLRLELYAVCMGPASKCAQSLTYNWFMYEKDKDGGGEWKKTPGFYQALITSSTSRTIFLMENFLQKEMFYQIRFRTVTAYRGEGYSYYYFHTNSPPKSGTCETDKSEGKAALETFHLQCNDWYDTDLPLTYQVNIPKEDGTYIILASETNNSLPLRLPVGNESDGNRLQLEVVITDSLLAFAKANITVFVYKPSKEEFDSSASSLTGENSELEDIVHKGKEQSAVQLSIGILSAVNALARSNATTNTTAIRDNIINSITKLPVNDTSSVNQIASVLVEATKEEGAISPSSGLQALGACENMMSVLSREKNNTESRDGVDNAGKQIVLVAGSLLGGAVLSSGTANGSQFGDMAKKAWNLTDTLAKVFLDRLLPGETPALFDSPRISMQLYRQGASEALPRSLEVRGGSFSLPSNLSLGNGSKSKIIDRNVQFSDLDPFIWRKNDTLKPGTPVVSLSFLDEHGNLIPVQNSGSDIEINIPAKSLSQNIPVNFVNPVNGTMAYHTFRVEHKDTAFSLRIEPFNESRLEVFLRHRKRPNDTHFDYKIILPDFTSCLPPGDENCTVLSEFMQCLGKVNVSSTYHDAKFAKPGQPKTCGPKNESVPTPAPSENDGDALKCPDICKYENLTYTNCSCDEIPNVYFLFNKTIEESAETCRNFTNFTKCPNDTLLCKNSVNVLSCYALELQRYQECREILFTPRKLFYDTYGRCLKDPFKVFFNDSFAKLGKWYVGIRPYITPIVNHTNFQNSGNYTIQKWWHLSLNMTKKKEVKEFLEESVVEQMSKYYNATLELNDCWWYNGVKCKDVVRYLLRLWQKWMEENSDDHEHDGHKNDDHDPDDHEHDKRRRKRRSLLPKDNDPESDVKAETLCIKVDEKPAPPKVGAKMELIEIPVRDIDVSTLYTFDVRFYTCLFWDELKDEWSTRGCKPGPNSTDEVLQCFCNHLTSFGGELFPPPNTIEFDSAFLGFASLGETGNVGVIVAVGVFFLTYVITTVFARKADKRDEKKLSVSIPVRTTFPGTHVYEIAVYTGVFGSSGTTANVSMMINAENGETEILPLLDMNGSKNPFSRGSVSSFVVKLPRVLGRLNYVRLWHDNSGASPSWNLHQVVVRHVATDQKWFFMCNRWLAVEKDDGQIERVLFVANRKQLSGFHNLFYTRASKDIGDGHIWFSVYTKPPNSSFTRVQRLTCCISLLFSSMFANAMFYEYGLKQQGLQITFGPINFNWIELMIGIQSSLVVLPANLLIITIFRYIKPESSVKTKKCRLPHGFIYIAYTLSLLTALTGAAFTMFYSMVWGTEKSNKWITSVVVSLVQDIFFIQPLKVILVASLLSILLRKPPEEDREEVQDGEVAEISSTEIEGSNPVEDELQSPKTLSELYTPPDPLKVAIARQKRVKEVKMWKFLFKFALHFVFALLLAVVCYGGIGSDRFRLNKNMEDIFNAKLDKVKNVHTFWWWCENFMLPGLYSAPWYNGQPFEEEDFFSNKRAFIVGLPRLRQLRIKPEPCLTWSAYPEFKRWFPRCYHEFQGSNLDEGHSSLELIDVSPFYADIGTGSNSGYSDISNSINGSSYTNESIQEIFSIVPITCDHTVKFQDATSLGTLPIITAFGTYYGGGLVAELGYERETAWKVIANLIADNWINRRTVIVLFEFVTFEPATNLFAFTRYSFEWLPTGGMEISYRIDPISFSRSTSSHTGSVFIACYVIIVLILVYSIYIEIREMRQSGWAYLRDIWSFHEWTLICLTLTTMVIFFFKAEQTRKLVAKVHENPYGRMSFDYVALWTDVENVVISMVTFLSTLKFLRILKFNKHISQLAKSINVSRGPMTSYSLVFLVALLAFAVIGNMLFGRSAYMFSTFTRSLVNVCEMILGKGTNYDELEAINRSLGPFFMFFYFSGMTVFMMNFFVAILNDSFTDAREILEENPTEDSEMSDFIGEYAKAMLREISKELGGSGGKSVKYATYEDKFVSYSKEAKERDFFLY</sequence>
<feature type="compositionally biased region" description="Basic and acidic residues" evidence="8">
    <location>
        <begin position="931"/>
        <end position="949"/>
    </location>
</feature>
<feature type="transmembrane region" description="Helical" evidence="9">
    <location>
        <begin position="1507"/>
        <end position="1529"/>
    </location>
</feature>
<feature type="region of interest" description="Disordered" evidence="8">
    <location>
        <begin position="698"/>
        <end position="721"/>
    </location>
</feature>
<dbReference type="Pfam" id="PF01825">
    <property type="entry name" value="GPS"/>
    <property type="match status" value="1"/>
</dbReference>
<feature type="region of interest" description="Disordered" evidence="8">
    <location>
        <begin position="929"/>
        <end position="971"/>
    </location>
</feature>
<dbReference type="Gene3D" id="2.60.60.20">
    <property type="entry name" value="PLAT/LH2 domain"/>
    <property type="match status" value="1"/>
</dbReference>
<dbReference type="Pfam" id="PF02010">
    <property type="entry name" value="REJ"/>
    <property type="match status" value="1"/>
</dbReference>
<dbReference type="PANTHER" id="PTHR10877:SF150">
    <property type="entry name" value="REJ DOMAIN-CONTAINING PROTEIN"/>
    <property type="match status" value="1"/>
</dbReference>
<keyword evidence="5 9" id="KW-1133">Transmembrane helix</keyword>
<feature type="transmembrane region" description="Helical" evidence="9">
    <location>
        <begin position="1330"/>
        <end position="1354"/>
    </location>
</feature>
<evidence type="ECO:0000256" key="9">
    <source>
        <dbReference type="SAM" id="Phobius"/>
    </source>
</evidence>
<evidence type="ECO:0000256" key="2">
    <source>
        <dbReference type="ARBA" id="ARBA00007200"/>
    </source>
</evidence>
<dbReference type="InterPro" id="IPR051223">
    <property type="entry name" value="Polycystin"/>
</dbReference>
<organism evidence="11 12">
    <name type="scientific">Pocillopora meandrina</name>
    <dbReference type="NCBI Taxonomy" id="46732"/>
    <lineage>
        <taxon>Eukaryota</taxon>
        <taxon>Metazoa</taxon>
        <taxon>Cnidaria</taxon>
        <taxon>Anthozoa</taxon>
        <taxon>Hexacorallia</taxon>
        <taxon>Scleractinia</taxon>
        <taxon>Astrocoeniina</taxon>
        <taxon>Pocilloporidae</taxon>
        <taxon>Pocillopora</taxon>
    </lineage>
</organism>
<protein>
    <recommendedName>
        <fullName evidence="10">PLAT domain-containing protein</fullName>
    </recommendedName>
</protein>
<dbReference type="Pfam" id="PF20519">
    <property type="entry name" value="Polycystin_dom"/>
    <property type="match status" value="1"/>
</dbReference>
<dbReference type="Pfam" id="PF08016">
    <property type="entry name" value="PKD_channel"/>
    <property type="match status" value="1"/>
</dbReference>
<gene>
    <name evidence="11" type="ORF">PMEA_00004968</name>
</gene>
<dbReference type="Gene3D" id="1.10.287.70">
    <property type="match status" value="1"/>
</dbReference>
<dbReference type="SMART" id="SM00303">
    <property type="entry name" value="GPS"/>
    <property type="match status" value="1"/>
</dbReference>
<dbReference type="InterPro" id="IPR046791">
    <property type="entry name" value="Polycystin_dom"/>
</dbReference>